<organism evidence="2 3">
    <name type="scientific">Phytophthora citrophthora</name>
    <dbReference type="NCBI Taxonomy" id="4793"/>
    <lineage>
        <taxon>Eukaryota</taxon>
        <taxon>Sar</taxon>
        <taxon>Stramenopiles</taxon>
        <taxon>Oomycota</taxon>
        <taxon>Peronosporomycetes</taxon>
        <taxon>Peronosporales</taxon>
        <taxon>Peronosporaceae</taxon>
        <taxon>Phytophthora</taxon>
    </lineage>
</organism>
<sequence length="338" mass="36452">MASTSKELPSEGKEQAQDTEIEMEAAATHEEKQHEEMQLHTEQEEKQKQKKEEENEKQKPMTPSKPAQSVTKNTPSQTTSATKRKFDALHARNAAADPSISEHETNKKARASTLMKTPGTKVNRSNKTGTKVREFSFARPTESSANRTAAAAKDHARAKPTPLAARKPIHPKRTLNKPQRASVPARTAPARKEKEARPHFNYTPYSGPLPPLTVESSFAPKGSQNLDHGPRTASPAKTKLAAIGRNPRPASAKKTKPQSSTGKENNGVRSDEVAATNATSSSKRSQTPVKSSKSGPTVSGEQNGSALNEKVKSQCSVEQQDGRSSPISTTAAIVDPTS</sequence>
<name>A0AAD9GW56_9STRA</name>
<evidence type="ECO:0000256" key="1">
    <source>
        <dbReference type="SAM" id="MobiDB-lite"/>
    </source>
</evidence>
<dbReference type="Proteomes" id="UP001259832">
    <property type="component" value="Unassembled WGS sequence"/>
</dbReference>
<feature type="compositionally biased region" description="Basic and acidic residues" evidence="1">
    <location>
        <begin position="27"/>
        <end position="59"/>
    </location>
</feature>
<feature type="compositionally biased region" description="Polar residues" evidence="1">
    <location>
        <begin position="276"/>
        <end position="306"/>
    </location>
</feature>
<evidence type="ECO:0000313" key="3">
    <source>
        <dbReference type="Proteomes" id="UP001259832"/>
    </source>
</evidence>
<gene>
    <name evidence="2" type="ORF">P3T76_003714</name>
</gene>
<feature type="compositionally biased region" description="Polar residues" evidence="1">
    <location>
        <begin position="65"/>
        <end position="81"/>
    </location>
</feature>
<proteinExistence type="predicted"/>
<accession>A0AAD9GW56</accession>
<feature type="compositionally biased region" description="Polar residues" evidence="1">
    <location>
        <begin position="313"/>
        <end position="338"/>
    </location>
</feature>
<feature type="compositionally biased region" description="Polar residues" evidence="1">
    <location>
        <begin position="257"/>
        <end position="268"/>
    </location>
</feature>
<comment type="caution">
    <text evidence="2">The sequence shown here is derived from an EMBL/GenBank/DDBJ whole genome shotgun (WGS) entry which is preliminary data.</text>
</comment>
<evidence type="ECO:0000313" key="2">
    <source>
        <dbReference type="EMBL" id="KAK1945181.1"/>
    </source>
</evidence>
<protein>
    <submittedName>
        <fullName evidence="2">Uncharacterized protein</fullName>
    </submittedName>
</protein>
<feature type="compositionally biased region" description="Polar residues" evidence="1">
    <location>
        <begin position="120"/>
        <end position="129"/>
    </location>
</feature>
<keyword evidence="3" id="KW-1185">Reference proteome</keyword>
<reference evidence="2" key="1">
    <citation type="submission" date="2023-08" db="EMBL/GenBank/DDBJ databases">
        <title>Reference Genome Resource for the Citrus Pathogen Phytophthora citrophthora.</title>
        <authorList>
            <person name="Moller H."/>
            <person name="Coetzee B."/>
            <person name="Rose L.J."/>
            <person name="Van Niekerk J.M."/>
        </authorList>
    </citation>
    <scope>NUCLEOTIDE SEQUENCE</scope>
    <source>
        <strain evidence="2">STE-U-9442</strain>
    </source>
</reference>
<dbReference type="EMBL" id="JASMQC010000005">
    <property type="protein sequence ID" value="KAK1945181.1"/>
    <property type="molecule type" value="Genomic_DNA"/>
</dbReference>
<dbReference type="AlphaFoldDB" id="A0AAD9GW56"/>
<feature type="region of interest" description="Disordered" evidence="1">
    <location>
        <begin position="1"/>
        <end position="338"/>
    </location>
</feature>